<feature type="domain" description="CusB-like beta-barrel" evidence="3">
    <location>
        <begin position="258"/>
        <end position="330"/>
    </location>
</feature>
<dbReference type="FunFam" id="2.40.30.170:FF:000010">
    <property type="entry name" value="Efflux RND transporter periplasmic adaptor subunit"/>
    <property type="match status" value="1"/>
</dbReference>
<evidence type="ECO:0000259" key="2">
    <source>
        <dbReference type="Pfam" id="PF25917"/>
    </source>
</evidence>
<dbReference type="InterPro" id="IPR058792">
    <property type="entry name" value="Beta-barrel_RND_2"/>
</dbReference>
<dbReference type="Pfam" id="PF25954">
    <property type="entry name" value="Beta-barrel_RND_2"/>
    <property type="match status" value="1"/>
</dbReference>
<dbReference type="EMBL" id="JAEEGC010000132">
    <property type="protein sequence ID" value="MBV7275673.1"/>
    <property type="molecule type" value="Genomic_DNA"/>
</dbReference>
<evidence type="ECO:0000256" key="1">
    <source>
        <dbReference type="ARBA" id="ARBA00009477"/>
    </source>
</evidence>
<dbReference type="AlphaFoldDB" id="A0A949X5H6"/>
<sequence length="408" mass="43468">MKFKKLNKKWIVLIVVILLVGAGVYKVKHGKKQAPQVRKEVQNVKLYKITTQNISTDVTYAGKLEAVKSVTVSPKNSGKVATVNINVGDKVAAGQTLFTLDAASISATLQSQQAALNVSRASVNDNILKYQQSVAKDQLTYNDASNNYEKQKKLFDTGAISQKDLDAAKLALDNASVALQNDQENLRLLQQGSTSTSSVAQVAQAQANINSTQVQLNDSNITSPIAGVVSVKNVEVGEITSGSAGSVTVIDTSSLIAQITVPDKVVGKLQVGQSVPVTIDAAGNKSITGVVDNISPDVDSKSNSYIIKIKIDNSNGELKSGMFAKISIPDQQKDTAVVVPNEALKEENGIKYLYTVENSKIKKIAVETGIANDKITEIKTDTIKVGTNIITEGQSLLNDGDKVNVVNK</sequence>
<evidence type="ECO:0000313" key="6">
    <source>
        <dbReference type="Proteomes" id="UP000694308"/>
    </source>
</evidence>
<evidence type="ECO:0000259" key="4">
    <source>
        <dbReference type="Pfam" id="PF25989"/>
    </source>
</evidence>
<dbReference type="RefSeq" id="WP_218322722.1">
    <property type="nucleotide sequence ID" value="NZ_JAEEGC010000132.1"/>
</dbReference>
<dbReference type="Pfam" id="PF25989">
    <property type="entry name" value="YknX_C"/>
    <property type="match status" value="1"/>
</dbReference>
<feature type="domain" description="Multidrug resistance protein MdtA-like barrel-sandwich hybrid" evidence="2">
    <location>
        <begin position="69"/>
        <end position="249"/>
    </location>
</feature>
<dbReference type="InterPro" id="IPR058637">
    <property type="entry name" value="YknX-like_C"/>
</dbReference>
<dbReference type="GO" id="GO:0015562">
    <property type="term" value="F:efflux transmembrane transporter activity"/>
    <property type="evidence" value="ECO:0007669"/>
    <property type="project" value="TreeGrafter"/>
</dbReference>
<gene>
    <name evidence="5" type="ORF">I6U48_22510</name>
</gene>
<evidence type="ECO:0000259" key="3">
    <source>
        <dbReference type="Pfam" id="PF25954"/>
    </source>
</evidence>
<comment type="similarity">
    <text evidence="1">Belongs to the membrane fusion protein (MFP) (TC 8.A.1) family.</text>
</comment>
<accession>A0A949X5H6</accession>
<dbReference type="InterPro" id="IPR006143">
    <property type="entry name" value="RND_pump_MFP"/>
</dbReference>
<dbReference type="GO" id="GO:1990281">
    <property type="term" value="C:efflux pump complex"/>
    <property type="evidence" value="ECO:0007669"/>
    <property type="project" value="TreeGrafter"/>
</dbReference>
<proteinExistence type="inferred from homology"/>
<dbReference type="Proteomes" id="UP000694308">
    <property type="component" value="Unassembled WGS sequence"/>
</dbReference>
<comment type="caution">
    <text evidence="5">The sequence shown here is derived from an EMBL/GenBank/DDBJ whole genome shotgun (WGS) entry which is preliminary data.</text>
</comment>
<evidence type="ECO:0000313" key="5">
    <source>
        <dbReference type="EMBL" id="MBV7275673.1"/>
    </source>
</evidence>
<keyword evidence="6" id="KW-1185">Reference proteome</keyword>
<dbReference type="PANTHER" id="PTHR30469">
    <property type="entry name" value="MULTIDRUG RESISTANCE PROTEIN MDTA"/>
    <property type="match status" value="1"/>
</dbReference>
<organism evidence="5 6">
    <name type="scientific">Clostridium thailandense</name>
    <dbReference type="NCBI Taxonomy" id="2794346"/>
    <lineage>
        <taxon>Bacteria</taxon>
        <taxon>Bacillati</taxon>
        <taxon>Bacillota</taxon>
        <taxon>Clostridia</taxon>
        <taxon>Eubacteriales</taxon>
        <taxon>Clostridiaceae</taxon>
        <taxon>Clostridium</taxon>
    </lineage>
</organism>
<dbReference type="NCBIfam" id="TIGR01730">
    <property type="entry name" value="RND_mfp"/>
    <property type="match status" value="1"/>
</dbReference>
<name>A0A949X5H6_9CLOT</name>
<feature type="domain" description="YknX-like C-terminal permuted SH3-like" evidence="4">
    <location>
        <begin position="337"/>
        <end position="405"/>
    </location>
</feature>
<reference evidence="5" key="1">
    <citation type="submission" date="2020-12" db="EMBL/GenBank/DDBJ databases">
        <title>Clostridium thailandense sp. nov., a novel acetogenic bacterium isolated from peat land soil in Thailand.</title>
        <authorList>
            <person name="Chaikitkaew S."/>
            <person name="Birkeland N.K."/>
        </authorList>
    </citation>
    <scope>NUCLEOTIDE SEQUENCE</scope>
    <source>
        <strain evidence="5">PL3</strain>
    </source>
</reference>
<protein>
    <submittedName>
        <fullName evidence="5">Efflux RND transporter periplasmic adaptor subunit</fullName>
    </submittedName>
</protein>
<dbReference type="Pfam" id="PF25917">
    <property type="entry name" value="BSH_RND"/>
    <property type="match status" value="1"/>
</dbReference>
<dbReference type="InterPro" id="IPR058625">
    <property type="entry name" value="MdtA-like_BSH"/>
</dbReference>
<dbReference type="PANTHER" id="PTHR30469:SF33">
    <property type="entry name" value="SLR1207 PROTEIN"/>
    <property type="match status" value="1"/>
</dbReference>